<name>A0ABS8LUM1_9FLAO</name>
<dbReference type="PANTHER" id="PTHR12147">
    <property type="entry name" value="METALLOPEPTIDASE M28 FAMILY MEMBER"/>
    <property type="match status" value="1"/>
</dbReference>
<dbReference type="InterPro" id="IPR046450">
    <property type="entry name" value="PA_dom_sf"/>
</dbReference>
<feature type="signal peptide" evidence="1">
    <location>
        <begin position="1"/>
        <end position="20"/>
    </location>
</feature>
<keyword evidence="1" id="KW-0732">Signal</keyword>
<dbReference type="Gene3D" id="3.40.630.10">
    <property type="entry name" value="Zn peptidases"/>
    <property type="match status" value="1"/>
</dbReference>
<organism evidence="3 4">
    <name type="scientific">Flavobacterium lipolyticum</name>
    <dbReference type="NCBI Taxonomy" id="2893754"/>
    <lineage>
        <taxon>Bacteria</taxon>
        <taxon>Pseudomonadati</taxon>
        <taxon>Bacteroidota</taxon>
        <taxon>Flavobacteriia</taxon>
        <taxon>Flavobacteriales</taxon>
        <taxon>Flavobacteriaceae</taxon>
        <taxon>Flavobacterium</taxon>
    </lineage>
</organism>
<proteinExistence type="predicted"/>
<dbReference type="PANTHER" id="PTHR12147:SF26">
    <property type="entry name" value="PEPTIDASE M28 DOMAIN-CONTAINING PROTEIN"/>
    <property type="match status" value="1"/>
</dbReference>
<reference evidence="3" key="1">
    <citation type="submission" date="2021-11" db="EMBL/GenBank/DDBJ databases">
        <title>Description of novel Flavobacterium species.</title>
        <authorList>
            <person name="Saticioglu I.B."/>
            <person name="Ay H."/>
            <person name="Altun S."/>
            <person name="Duman M."/>
        </authorList>
    </citation>
    <scope>NUCLEOTIDE SEQUENCE</scope>
    <source>
        <strain evidence="3">F-126</strain>
    </source>
</reference>
<dbReference type="Gene3D" id="3.50.30.30">
    <property type="match status" value="1"/>
</dbReference>
<dbReference type="SUPFAM" id="SSF52025">
    <property type="entry name" value="PA domain"/>
    <property type="match status" value="1"/>
</dbReference>
<dbReference type="InterPro" id="IPR007484">
    <property type="entry name" value="Peptidase_M28"/>
</dbReference>
<evidence type="ECO:0000313" key="4">
    <source>
        <dbReference type="Proteomes" id="UP001430700"/>
    </source>
</evidence>
<gene>
    <name evidence="3" type="ORF">LNQ34_00645</name>
</gene>
<dbReference type="InterPro" id="IPR045175">
    <property type="entry name" value="M28_fam"/>
</dbReference>
<dbReference type="SUPFAM" id="SSF53187">
    <property type="entry name" value="Zn-dependent exopeptidases"/>
    <property type="match status" value="1"/>
</dbReference>
<sequence length="497" mass="55743">MMLRKLLLLTLFCCKSALFSQIVVPGPSKSDFSPTLSFLASDWMQGRGTTQKGAFLASEYIASMMELYQLVPYDTKSGYYQNFKIEEHTVKKAALEIKKNSKETFPLSPNTDFQVTPVAQSLQKETEVVFAGYGLNLPKENYDDYKNLNTKDKIVVVLKGFPGHLDSTSVSYQKFKKYYPEENNLEEIKLQTAISKGASALILIDGKKWVKFKKETTFHSLENSNITSIPIFELSKSAAEKLFTGSTISLEHFEEKAARKLFFAAVPLKNTKINFSIELQSQTFPVRNVLGMIPGKDTTKTIIVGAHYDHLGILNDSIYNGADDNASGVSGMLALAKKWSETKTKPPCTILFASWTAEEMGLLGSEYFVQHLDSEKQKILLAINMDMISRSAPEDKLHRILSIGTQKENVSLKEIASLSNTKLSKPFTLDLWETNGHTGSDYASFTAKEIPIMTFFSGFHDDYHSTRDIATKVDLDKIKDVLFIVNTSLLNFINQLH</sequence>
<evidence type="ECO:0000256" key="1">
    <source>
        <dbReference type="SAM" id="SignalP"/>
    </source>
</evidence>
<comment type="caution">
    <text evidence="3">The sequence shown here is derived from an EMBL/GenBank/DDBJ whole genome shotgun (WGS) entry which is preliminary data.</text>
</comment>
<dbReference type="Pfam" id="PF04389">
    <property type="entry name" value="Peptidase_M28"/>
    <property type="match status" value="1"/>
</dbReference>
<dbReference type="EMBL" id="JAJJMN010000001">
    <property type="protein sequence ID" value="MCC9016280.1"/>
    <property type="molecule type" value="Genomic_DNA"/>
</dbReference>
<feature type="domain" description="Peptidase M28" evidence="2">
    <location>
        <begin position="288"/>
        <end position="483"/>
    </location>
</feature>
<protein>
    <submittedName>
        <fullName evidence="3">M20/M25/M40 family metallo-hydrolase</fullName>
    </submittedName>
</protein>
<evidence type="ECO:0000313" key="3">
    <source>
        <dbReference type="EMBL" id="MCC9016280.1"/>
    </source>
</evidence>
<keyword evidence="4" id="KW-1185">Reference proteome</keyword>
<feature type="chain" id="PRO_5047488807" evidence="1">
    <location>
        <begin position="21"/>
        <end position="497"/>
    </location>
</feature>
<dbReference type="Proteomes" id="UP001430700">
    <property type="component" value="Unassembled WGS sequence"/>
</dbReference>
<dbReference type="RefSeq" id="WP_229998331.1">
    <property type="nucleotide sequence ID" value="NZ_JAJJMN010000001.1"/>
</dbReference>
<accession>A0ABS8LUM1</accession>
<evidence type="ECO:0000259" key="2">
    <source>
        <dbReference type="Pfam" id="PF04389"/>
    </source>
</evidence>